<keyword evidence="3" id="KW-1185">Reference proteome</keyword>
<dbReference type="AlphaFoldDB" id="A0A068TUW6"/>
<dbReference type="FunCoup" id="A0A068TUW6">
    <property type="interactions" value="29"/>
</dbReference>
<dbReference type="PhylomeDB" id="A0A068TUW6"/>
<dbReference type="Gramene" id="CDO99739">
    <property type="protein sequence ID" value="CDO99739"/>
    <property type="gene ID" value="GSCOC_T00029418001"/>
</dbReference>
<dbReference type="OMA" id="GMWKILK"/>
<name>A0A068TUW6_COFCA</name>
<dbReference type="InParanoid" id="A0A068TUW6"/>
<dbReference type="PANTHER" id="PTHR34130:SF5">
    <property type="entry name" value="OS08G0243800 PROTEIN"/>
    <property type="match status" value="1"/>
</dbReference>
<feature type="region of interest" description="Disordered" evidence="1">
    <location>
        <begin position="217"/>
        <end position="247"/>
    </location>
</feature>
<dbReference type="OrthoDB" id="1576948at2759"/>
<evidence type="ECO:0000313" key="3">
    <source>
        <dbReference type="Proteomes" id="UP000295252"/>
    </source>
</evidence>
<protein>
    <submittedName>
        <fullName evidence="2">Uncharacterized protein</fullName>
    </submittedName>
</protein>
<gene>
    <name evidence="2" type="ORF">GSCOC_T00029418001</name>
</gene>
<evidence type="ECO:0000313" key="2">
    <source>
        <dbReference type="EMBL" id="CDO99739.1"/>
    </source>
</evidence>
<reference evidence="3" key="1">
    <citation type="journal article" date="2014" name="Science">
        <title>The coffee genome provides insight into the convergent evolution of caffeine biosynthesis.</title>
        <authorList>
            <person name="Denoeud F."/>
            <person name="Carretero-Paulet L."/>
            <person name="Dereeper A."/>
            <person name="Droc G."/>
            <person name="Guyot R."/>
            <person name="Pietrella M."/>
            <person name="Zheng C."/>
            <person name="Alberti A."/>
            <person name="Anthony F."/>
            <person name="Aprea G."/>
            <person name="Aury J.M."/>
            <person name="Bento P."/>
            <person name="Bernard M."/>
            <person name="Bocs S."/>
            <person name="Campa C."/>
            <person name="Cenci A."/>
            <person name="Combes M.C."/>
            <person name="Crouzillat D."/>
            <person name="Da Silva C."/>
            <person name="Daddiego L."/>
            <person name="De Bellis F."/>
            <person name="Dussert S."/>
            <person name="Garsmeur O."/>
            <person name="Gayraud T."/>
            <person name="Guignon V."/>
            <person name="Jahn K."/>
            <person name="Jamilloux V."/>
            <person name="Joet T."/>
            <person name="Labadie K."/>
            <person name="Lan T."/>
            <person name="Leclercq J."/>
            <person name="Lepelley M."/>
            <person name="Leroy T."/>
            <person name="Li L.T."/>
            <person name="Librado P."/>
            <person name="Lopez L."/>
            <person name="Munoz A."/>
            <person name="Noel B."/>
            <person name="Pallavicini A."/>
            <person name="Perrotta G."/>
            <person name="Poncet V."/>
            <person name="Pot D."/>
            <person name="Priyono X."/>
            <person name="Rigoreau M."/>
            <person name="Rouard M."/>
            <person name="Rozas J."/>
            <person name="Tranchant-Dubreuil C."/>
            <person name="VanBuren R."/>
            <person name="Zhang Q."/>
            <person name="Andrade A.C."/>
            <person name="Argout X."/>
            <person name="Bertrand B."/>
            <person name="de Kochko A."/>
            <person name="Graziosi G."/>
            <person name="Henry R.J."/>
            <person name="Jayarama X."/>
            <person name="Ming R."/>
            <person name="Nagai C."/>
            <person name="Rounsley S."/>
            <person name="Sankoff D."/>
            <person name="Giuliano G."/>
            <person name="Albert V.A."/>
            <person name="Wincker P."/>
            <person name="Lashermes P."/>
        </authorList>
    </citation>
    <scope>NUCLEOTIDE SEQUENCE [LARGE SCALE GENOMIC DNA]</scope>
    <source>
        <strain evidence="3">cv. DH200-94</strain>
    </source>
</reference>
<dbReference type="EMBL" id="HG739088">
    <property type="protein sequence ID" value="CDO99739.1"/>
    <property type="molecule type" value="Genomic_DNA"/>
</dbReference>
<sequence length="284" mass="32195">MVLVKKYCPTEPQVEKVEPNMHDIDEEDEEETLSFCEFSISGDADTWEDSSRESQNTSFKSSEGDDYFEFFSGELSSGKASFSYTPPENIIFCGKLISFKQPISENAERIEKVKHKKHKRRGFFRWKWNLASSLKRRISRRKNASNSTGAKKGSSGGYKSLPAPEASDQGHKNIRRKRNKEQDLSAHKMSFLTSSGKSKWYMFFFGVTKFRTKMELRDMKNRQARRPSSSFSKTRSENDDSSNNHSPCMARSNGLWAVLRAMSCSGDPRATAVVKASIGGIADV</sequence>
<organism evidence="2 3">
    <name type="scientific">Coffea canephora</name>
    <name type="common">Robusta coffee</name>
    <dbReference type="NCBI Taxonomy" id="49390"/>
    <lineage>
        <taxon>Eukaryota</taxon>
        <taxon>Viridiplantae</taxon>
        <taxon>Streptophyta</taxon>
        <taxon>Embryophyta</taxon>
        <taxon>Tracheophyta</taxon>
        <taxon>Spermatophyta</taxon>
        <taxon>Magnoliopsida</taxon>
        <taxon>eudicotyledons</taxon>
        <taxon>Gunneridae</taxon>
        <taxon>Pentapetalae</taxon>
        <taxon>asterids</taxon>
        <taxon>lamiids</taxon>
        <taxon>Gentianales</taxon>
        <taxon>Rubiaceae</taxon>
        <taxon>Ixoroideae</taxon>
        <taxon>Gardenieae complex</taxon>
        <taxon>Bertiereae - Coffeeae clade</taxon>
        <taxon>Coffeeae</taxon>
        <taxon>Coffea</taxon>
    </lineage>
</organism>
<dbReference type="Proteomes" id="UP000295252">
    <property type="component" value="Chromosome IV"/>
</dbReference>
<evidence type="ECO:0000256" key="1">
    <source>
        <dbReference type="SAM" id="MobiDB-lite"/>
    </source>
</evidence>
<accession>A0A068TUW6</accession>
<feature type="compositionally biased region" description="Low complexity" evidence="1">
    <location>
        <begin position="145"/>
        <end position="160"/>
    </location>
</feature>
<proteinExistence type="predicted"/>
<feature type="region of interest" description="Disordered" evidence="1">
    <location>
        <begin position="138"/>
        <end position="185"/>
    </location>
</feature>
<dbReference type="PANTHER" id="PTHR34130">
    <property type="entry name" value="OS08G0243800 PROTEIN"/>
    <property type="match status" value="1"/>
</dbReference>